<organism evidence="1">
    <name type="scientific">Brassica cretica</name>
    <name type="common">Mustard</name>
    <dbReference type="NCBI Taxonomy" id="69181"/>
    <lineage>
        <taxon>Eukaryota</taxon>
        <taxon>Viridiplantae</taxon>
        <taxon>Streptophyta</taxon>
        <taxon>Embryophyta</taxon>
        <taxon>Tracheophyta</taxon>
        <taxon>Spermatophyta</taxon>
        <taxon>Magnoliopsida</taxon>
        <taxon>eudicotyledons</taxon>
        <taxon>Gunneridae</taxon>
        <taxon>Pentapetalae</taxon>
        <taxon>rosids</taxon>
        <taxon>malvids</taxon>
        <taxon>Brassicales</taxon>
        <taxon>Brassicaceae</taxon>
        <taxon>Brassiceae</taxon>
        <taxon>Brassica</taxon>
    </lineage>
</organism>
<protein>
    <recommendedName>
        <fullName evidence="2">Aspartic peptidase DDI1-type domain-containing protein</fullName>
    </recommendedName>
</protein>
<evidence type="ECO:0008006" key="2">
    <source>
        <dbReference type="Google" id="ProtNLM"/>
    </source>
</evidence>
<proteinExistence type="predicted"/>
<gene>
    <name evidence="1" type="ORF">F2Q70_00039354</name>
</gene>
<dbReference type="CDD" id="cd00303">
    <property type="entry name" value="retropepsin_like"/>
    <property type="match status" value="1"/>
</dbReference>
<dbReference type="PANTHER" id="PTHR33240:SF8">
    <property type="entry name" value="OS03G0439900 PROTEIN"/>
    <property type="match status" value="1"/>
</dbReference>
<comment type="caution">
    <text evidence="1">The sequence shown here is derived from an EMBL/GenBank/DDBJ whole genome shotgun (WGS) entry which is preliminary data.</text>
</comment>
<sequence length="255" mass="28654">MHNFKDDLRLIIEESKEDLRINLNRPKRSDLRRKLEVTKAKNGDRHEPIIEDSSNDLRVHLQNRRVERAPFLNMIMGGSPPCDDSVRSVKDHRRQAVTSKKWPSKPENDPSITFLSDDAIGVHLPHNDPLLVEVGIAKCDVDKVLVDTNSLVDLIFRETLDKMGVDLRDMKPSSRSLTGFNGASETMIRTIKLPVYACGVTCTVKFSVIRTKAPYNAILGTPTFLYSKLSGSGYCKFGRSKNDSPSGRSATFLVR</sequence>
<evidence type="ECO:0000313" key="1">
    <source>
        <dbReference type="EMBL" id="KAF2591783.1"/>
    </source>
</evidence>
<dbReference type="PANTHER" id="PTHR33240">
    <property type="entry name" value="OS08G0508500 PROTEIN"/>
    <property type="match status" value="1"/>
</dbReference>
<reference evidence="1" key="1">
    <citation type="submission" date="2019-12" db="EMBL/GenBank/DDBJ databases">
        <title>Genome sequencing and annotation of Brassica cretica.</title>
        <authorList>
            <person name="Studholme D.J."/>
            <person name="Sarris P.F."/>
        </authorList>
    </citation>
    <scope>NUCLEOTIDE SEQUENCE</scope>
    <source>
        <strain evidence="1">PFS-102/07</strain>
        <tissue evidence="1">Leaf</tissue>
    </source>
</reference>
<name>A0A8S9KEA5_BRACR</name>
<dbReference type="AlphaFoldDB" id="A0A8S9KEA5"/>
<dbReference type="EMBL" id="QGKY02000190">
    <property type="protein sequence ID" value="KAF2591783.1"/>
    <property type="molecule type" value="Genomic_DNA"/>
</dbReference>
<accession>A0A8S9KEA5</accession>